<gene>
    <name evidence="1" type="ORF">CHRIB12_LOCUS23255</name>
</gene>
<accession>A0A915ZYY9</accession>
<proteinExistence type="predicted"/>
<organism evidence="1 2">
    <name type="scientific">Rhizophagus irregularis</name>
    <dbReference type="NCBI Taxonomy" id="588596"/>
    <lineage>
        <taxon>Eukaryota</taxon>
        <taxon>Fungi</taxon>
        <taxon>Fungi incertae sedis</taxon>
        <taxon>Mucoromycota</taxon>
        <taxon>Glomeromycotina</taxon>
        <taxon>Glomeromycetes</taxon>
        <taxon>Glomerales</taxon>
        <taxon>Glomeraceae</taxon>
        <taxon>Rhizophagus</taxon>
    </lineage>
</organism>
<sequence length="116" mass="13150">MRLLLLTSVKTSITLSFRWKSLILSNDDLTALSTIFITSSYGSKSFLFIVWYITVAEHIASRGPSSKSFSTLAVTKHDIIKTIREKRIDIQYEYSKQLKVTEAPFTALLNDMLGRA</sequence>
<evidence type="ECO:0000313" key="1">
    <source>
        <dbReference type="EMBL" id="CAB5394305.1"/>
    </source>
</evidence>
<reference evidence="1" key="1">
    <citation type="submission" date="2020-05" db="EMBL/GenBank/DDBJ databases">
        <authorList>
            <person name="Rincon C."/>
            <person name="Sanders R I."/>
            <person name="Robbins C."/>
            <person name="Chaturvedi A."/>
        </authorList>
    </citation>
    <scope>NUCLEOTIDE SEQUENCE</scope>
    <source>
        <strain evidence="1">CHB12</strain>
    </source>
</reference>
<comment type="caution">
    <text evidence="1">The sequence shown here is derived from an EMBL/GenBank/DDBJ whole genome shotgun (WGS) entry which is preliminary data.</text>
</comment>
<evidence type="ECO:0000313" key="2">
    <source>
        <dbReference type="Proteomes" id="UP000684084"/>
    </source>
</evidence>
<dbReference type="EMBL" id="CAGKOT010000088">
    <property type="protein sequence ID" value="CAB5394305.1"/>
    <property type="molecule type" value="Genomic_DNA"/>
</dbReference>
<dbReference type="Proteomes" id="UP000684084">
    <property type="component" value="Unassembled WGS sequence"/>
</dbReference>
<name>A0A915ZYY9_9GLOM</name>
<protein>
    <submittedName>
        <fullName evidence="1">Uncharacterized protein</fullName>
    </submittedName>
</protein>
<dbReference type="AlphaFoldDB" id="A0A915ZYY9"/>